<evidence type="ECO:0000256" key="3">
    <source>
        <dbReference type="ARBA" id="ARBA00023163"/>
    </source>
</evidence>
<dbReference type="InterPro" id="IPR018490">
    <property type="entry name" value="cNMP-bd_dom_sf"/>
</dbReference>
<evidence type="ECO:0000259" key="4">
    <source>
        <dbReference type="PROSITE" id="PS51063"/>
    </source>
</evidence>
<protein>
    <submittedName>
        <fullName evidence="5">Crp/Fnr family transcriptional regulator</fullName>
    </submittedName>
</protein>
<keyword evidence="1" id="KW-0805">Transcription regulation</keyword>
<dbReference type="InterPro" id="IPR036388">
    <property type="entry name" value="WH-like_DNA-bd_sf"/>
</dbReference>
<evidence type="ECO:0000313" key="6">
    <source>
        <dbReference type="Proteomes" id="UP000324738"/>
    </source>
</evidence>
<feature type="domain" description="HTH crp-type" evidence="4">
    <location>
        <begin position="155"/>
        <end position="221"/>
    </location>
</feature>
<dbReference type="GO" id="GO:0005829">
    <property type="term" value="C:cytosol"/>
    <property type="evidence" value="ECO:0007669"/>
    <property type="project" value="TreeGrafter"/>
</dbReference>
<sequence length="253" mass="27752">MSPAAKEEAMFPDLCNVQNRLLRSLSDDEFQLLRAFFEPVKLKVNDLLVQRLSPIRHLHFIEDGMASIVSAPERSRCVQVSCVGREGMTGIPVLLDLTLTPLETFVQVSGTAFRIPADAMRGAIDASPSLHRKLLKYSYTATLQTVEAAHSFSHNTVAERLARWLLLAHDRANSDDIFLTHTVLASMIGARRAGVTDAVAILEGEGMIKAMRGHIIVLDRDALIVRTAGCYGSSEAEYARTIGKAVWPRPSAA</sequence>
<dbReference type="InterPro" id="IPR014710">
    <property type="entry name" value="RmlC-like_jellyroll"/>
</dbReference>
<reference evidence="5 6" key="1">
    <citation type="submission" date="2019-08" db="EMBL/GenBank/DDBJ databases">
        <title>Aureimonas fodiniaquatilis sp. nov., isolated from a coal mine wastewater.</title>
        <authorList>
            <person name="Kim W."/>
        </authorList>
    </citation>
    <scope>NUCLEOTIDE SEQUENCE [LARGE SCALE GENOMIC DNA]</scope>
    <source>
        <strain evidence="5 6">CAU 1482</strain>
    </source>
</reference>
<evidence type="ECO:0000256" key="1">
    <source>
        <dbReference type="ARBA" id="ARBA00023015"/>
    </source>
</evidence>
<dbReference type="OrthoDB" id="7506088at2"/>
<dbReference type="PANTHER" id="PTHR24567:SF74">
    <property type="entry name" value="HTH-TYPE TRANSCRIPTIONAL REGULATOR ARCR"/>
    <property type="match status" value="1"/>
</dbReference>
<dbReference type="InterPro" id="IPR050397">
    <property type="entry name" value="Env_Response_Regulators"/>
</dbReference>
<keyword evidence="6" id="KW-1185">Reference proteome</keyword>
<name>A0A5B0DWY9_9HYPH</name>
<dbReference type="Gene3D" id="2.60.120.10">
    <property type="entry name" value="Jelly Rolls"/>
    <property type="match status" value="1"/>
</dbReference>
<dbReference type="PANTHER" id="PTHR24567">
    <property type="entry name" value="CRP FAMILY TRANSCRIPTIONAL REGULATORY PROTEIN"/>
    <property type="match status" value="1"/>
</dbReference>
<proteinExistence type="predicted"/>
<keyword evidence="2" id="KW-0238">DNA-binding</keyword>
<dbReference type="Pfam" id="PF13545">
    <property type="entry name" value="HTH_Crp_2"/>
    <property type="match status" value="1"/>
</dbReference>
<dbReference type="SUPFAM" id="SSF51206">
    <property type="entry name" value="cAMP-binding domain-like"/>
    <property type="match status" value="1"/>
</dbReference>
<dbReference type="GO" id="GO:0003700">
    <property type="term" value="F:DNA-binding transcription factor activity"/>
    <property type="evidence" value="ECO:0007669"/>
    <property type="project" value="TreeGrafter"/>
</dbReference>
<evidence type="ECO:0000256" key="2">
    <source>
        <dbReference type="ARBA" id="ARBA00023125"/>
    </source>
</evidence>
<dbReference type="EMBL" id="VTWH01000002">
    <property type="protein sequence ID" value="KAA0970375.1"/>
    <property type="molecule type" value="Genomic_DNA"/>
</dbReference>
<dbReference type="SUPFAM" id="SSF46785">
    <property type="entry name" value="Winged helix' DNA-binding domain"/>
    <property type="match status" value="1"/>
</dbReference>
<keyword evidence="3" id="KW-0804">Transcription</keyword>
<dbReference type="Proteomes" id="UP000324738">
    <property type="component" value="Unassembled WGS sequence"/>
</dbReference>
<dbReference type="InterPro" id="IPR036390">
    <property type="entry name" value="WH_DNA-bd_sf"/>
</dbReference>
<dbReference type="Gene3D" id="1.10.10.10">
    <property type="entry name" value="Winged helix-like DNA-binding domain superfamily/Winged helix DNA-binding domain"/>
    <property type="match status" value="1"/>
</dbReference>
<dbReference type="AlphaFoldDB" id="A0A5B0DWY9"/>
<dbReference type="PROSITE" id="PS51063">
    <property type="entry name" value="HTH_CRP_2"/>
    <property type="match status" value="1"/>
</dbReference>
<gene>
    <name evidence="5" type="ORF">FPY71_07595</name>
</gene>
<dbReference type="GO" id="GO:0003677">
    <property type="term" value="F:DNA binding"/>
    <property type="evidence" value="ECO:0007669"/>
    <property type="project" value="UniProtKB-KW"/>
</dbReference>
<evidence type="ECO:0000313" key="5">
    <source>
        <dbReference type="EMBL" id="KAA0970375.1"/>
    </source>
</evidence>
<dbReference type="InterPro" id="IPR012318">
    <property type="entry name" value="HTH_CRP"/>
</dbReference>
<comment type="caution">
    <text evidence="5">The sequence shown here is derived from an EMBL/GenBank/DDBJ whole genome shotgun (WGS) entry which is preliminary data.</text>
</comment>
<organism evidence="5 6">
    <name type="scientific">Aureimonas fodinaquatilis</name>
    <dbReference type="NCBI Taxonomy" id="2565783"/>
    <lineage>
        <taxon>Bacteria</taxon>
        <taxon>Pseudomonadati</taxon>
        <taxon>Pseudomonadota</taxon>
        <taxon>Alphaproteobacteria</taxon>
        <taxon>Hyphomicrobiales</taxon>
        <taxon>Aurantimonadaceae</taxon>
        <taxon>Aureimonas</taxon>
    </lineage>
</organism>
<accession>A0A5B0DWY9</accession>